<dbReference type="STRING" id="1120975.SAMN02746064_01054"/>
<dbReference type="EMBL" id="FQTU01000006">
    <property type="protein sequence ID" value="SHE72347.1"/>
    <property type="molecule type" value="Genomic_DNA"/>
</dbReference>
<keyword evidence="1" id="KW-0472">Membrane</keyword>
<evidence type="ECO:0000313" key="3">
    <source>
        <dbReference type="Proteomes" id="UP000184251"/>
    </source>
</evidence>
<evidence type="ECO:0000256" key="1">
    <source>
        <dbReference type="SAM" id="Phobius"/>
    </source>
</evidence>
<keyword evidence="1" id="KW-0812">Transmembrane</keyword>
<name>A0A1M4VTX5_9FIRM</name>
<keyword evidence="3" id="KW-1185">Reference proteome</keyword>
<keyword evidence="1" id="KW-1133">Transmembrane helix</keyword>
<gene>
    <name evidence="2" type="ORF">SAMN02746064_01054</name>
</gene>
<feature type="transmembrane region" description="Helical" evidence="1">
    <location>
        <begin position="6"/>
        <end position="22"/>
    </location>
</feature>
<proteinExistence type="predicted"/>
<reference evidence="2 3" key="1">
    <citation type="submission" date="2016-11" db="EMBL/GenBank/DDBJ databases">
        <authorList>
            <person name="Jaros S."/>
            <person name="Januszkiewicz K."/>
            <person name="Wedrychowicz H."/>
        </authorList>
    </citation>
    <scope>NUCLEOTIDE SEQUENCE [LARGE SCALE GENOMIC DNA]</scope>
    <source>
        <strain evidence="2 3">DSM 14828</strain>
    </source>
</reference>
<sequence>MNYLPITGIIFIFGFVFVKKLSHMIYYSNRYTNALDQKFNYDEVVEDKEIKMETDEKADDEEK</sequence>
<dbReference type="AlphaFoldDB" id="A0A1M4VTX5"/>
<accession>A0A1M4VTX5</accession>
<organism evidence="2 3">
    <name type="scientific">Alkalibacter saccharofermentans DSM 14828</name>
    <dbReference type="NCBI Taxonomy" id="1120975"/>
    <lineage>
        <taxon>Bacteria</taxon>
        <taxon>Bacillati</taxon>
        <taxon>Bacillota</taxon>
        <taxon>Clostridia</taxon>
        <taxon>Eubacteriales</taxon>
        <taxon>Eubacteriaceae</taxon>
        <taxon>Alkalibacter</taxon>
    </lineage>
</organism>
<dbReference type="Proteomes" id="UP000184251">
    <property type="component" value="Unassembled WGS sequence"/>
</dbReference>
<evidence type="ECO:0000313" key="2">
    <source>
        <dbReference type="EMBL" id="SHE72347.1"/>
    </source>
</evidence>
<dbReference type="RefSeq" id="WP_073270043.1">
    <property type="nucleotide sequence ID" value="NZ_FQTU01000006.1"/>
</dbReference>
<protein>
    <submittedName>
        <fullName evidence="2">Uncharacterized protein</fullName>
    </submittedName>
</protein>